<protein>
    <recommendedName>
        <fullName evidence="3">Poly(ADP-ribose) glycohydrolase</fullName>
    </recommendedName>
</protein>
<evidence type="ECO:0008006" key="3">
    <source>
        <dbReference type="Google" id="ProtNLM"/>
    </source>
</evidence>
<dbReference type="EMBL" id="CAUYUJ010018426">
    <property type="protein sequence ID" value="CAK0883527.1"/>
    <property type="molecule type" value="Genomic_DNA"/>
</dbReference>
<feature type="non-terminal residue" evidence="1">
    <location>
        <position position="424"/>
    </location>
</feature>
<gene>
    <name evidence="1" type="ORF">PCOR1329_LOCUS65721</name>
</gene>
<keyword evidence="2" id="KW-1185">Reference proteome</keyword>
<proteinExistence type="predicted"/>
<dbReference type="Proteomes" id="UP001189429">
    <property type="component" value="Unassembled WGS sequence"/>
</dbReference>
<evidence type="ECO:0000313" key="1">
    <source>
        <dbReference type="EMBL" id="CAK0883527.1"/>
    </source>
</evidence>
<evidence type="ECO:0000313" key="2">
    <source>
        <dbReference type="Proteomes" id="UP001189429"/>
    </source>
</evidence>
<comment type="caution">
    <text evidence="1">The sequence shown here is derived from an EMBL/GenBank/DDBJ whole genome shotgun (WGS) entry which is preliminary data.</text>
</comment>
<organism evidence="1 2">
    <name type="scientific">Prorocentrum cordatum</name>
    <dbReference type="NCBI Taxonomy" id="2364126"/>
    <lineage>
        <taxon>Eukaryota</taxon>
        <taxon>Sar</taxon>
        <taxon>Alveolata</taxon>
        <taxon>Dinophyceae</taxon>
        <taxon>Prorocentrales</taxon>
        <taxon>Prorocentraceae</taxon>
        <taxon>Prorocentrum</taxon>
    </lineage>
</organism>
<feature type="non-terminal residue" evidence="1">
    <location>
        <position position="1"/>
    </location>
</feature>
<reference evidence="1" key="1">
    <citation type="submission" date="2023-10" db="EMBL/GenBank/DDBJ databases">
        <authorList>
            <person name="Chen Y."/>
            <person name="Shah S."/>
            <person name="Dougan E. K."/>
            <person name="Thang M."/>
            <person name="Chan C."/>
        </authorList>
    </citation>
    <scope>NUCLEOTIDE SEQUENCE [LARGE SCALE GENOMIC DNA]</scope>
</reference>
<accession>A0ABN9WB79</accession>
<name>A0ABN9WB79_9DINO</name>
<sequence>VDTIAQWFSNENSVDAGALAKRWDGRVWNRGVMDKARAFCILRPWLSIATAGHCPEIFKAMLTDKMGSRQRLTVAFPRPTWRTIAQIRGACARLPVPSHTPEDYLAALLCPVLQNSLKRGGAAYKANQETSLKHGKLRAKFDRLVISLHLLNTYCVAFKAARVARGFSMEGAWGHDVNPSATIPNNVVEMAYFLCAHFEETREFLDFARAGHVLPREAPPPESTQDEMGPPPVPSREQLLSFLESLRVRSWKDPDLDFLIALPIPPLFDFLRSTEHVCLGIDACALVGTMKITLATDQWFKYKSSTSTSRALGRAMGAAAIEKNLVMYVACLAARLPAALGLGVLARAAKIHGGGDPNWRFASKPVNADCHEVLDYLDIHDASTPSFQDISERNATPVEKPARAPDAQWGAVVLSDRNVVMNFL</sequence>